<dbReference type="Proteomes" id="UP000264217">
    <property type="component" value="Unassembled WGS sequence"/>
</dbReference>
<dbReference type="NCBIfam" id="NF046084">
    <property type="entry name" value="XrtY_assoc_Wzy"/>
    <property type="match status" value="1"/>
</dbReference>
<evidence type="ECO:0000313" key="3">
    <source>
        <dbReference type="Proteomes" id="UP000264217"/>
    </source>
</evidence>
<comment type="caution">
    <text evidence="2">The sequence shown here is derived from an EMBL/GenBank/DDBJ whole genome shotgun (WGS) entry which is preliminary data.</text>
</comment>
<feature type="transmembrane region" description="Helical" evidence="1">
    <location>
        <begin position="412"/>
        <end position="432"/>
    </location>
</feature>
<sequence length="469" mass="53286">MIKNSPFRYLIIYLPFLLALLLRSDPHVSYLTAWAGSFFIFFISFSGFLKVLPKDYPVSQQLMRPIFFMQLIFVGYMSCTSIFYYVGILGYKYFDYVGKSLGIYASSFDTIAQCQRYYALGHAALVHGIFMAMKYPVKEKYVAYVPSISNLLLGMCVICFPLGVVFAKIGALSQFSVAFTGLSFVSGTVGLAFAIREKKKGNYYFGICLFMLNLVSSLSSGFKEPVIVCVLLLGVYLLPIFGKKIIPFFSVILLFLFFVLPTFIGNFRNLTGNGVDVITARDESINAVLNSGKEGLLEDNWVFLTDRISEIKMFTQFADNTPYFTPYYQFKLVKNAISMIIPRFFWPDKPVVEDLVMERVYTAQITSRDSSVSAKPAFIVDCYLSYGVIGVWIGLFLYGYSAQRIAQKADQLFGGYFLGTSVIFAGLFQIYWRGNCFEFMANNIFWSYVTMLIIFRVLRARSILELKTN</sequence>
<feature type="transmembrane region" description="Helical" evidence="1">
    <location>
        <begin position="225"/>
        <end position="241"/>
    </location>
</feature>
<gene>
    <name evidence="2" type="ORF">D0C36_08865</name>
</gene>
<feature type="transmembrane region" description="Helical" evidence="1">
    <location>
        <begin position="444"/>
        <end position="464"/>
    </location>
</feature>
<protein>
    <recommendedName>
        <fullName evidence="4">Oligosaccharide repeat unit polymerase</fullName>
    </recommendedName>
</protein>
<dbReference type="AlphaFoldDB" id="A0A372NZS2"/>
<feature type="transmembrane region" description="Helical" evidence="1">
    <location>
        <begin position="175"/>
        <end position="195"/>
    </location>
</feature>
<name>A0A372NZS2_9SPHI</name>
<evidence type="ECO:0008006" key="4">
    <source>
        <dbReference type="Google" id="ProtNLM"/>
    </source>
</evidence>
<reference evidence="2 3" key="1">
    <citation type="submission" date="2018-08" db="EMBL/GenBank/DDBJ databases">
        <title>Mucilaginibacter sp. MYSH2.</title>
        <authorList>
            <person name="Seo T."/>
        </authorList>
    </citation>
    <scope>NUCLEOTIDE SEQUENCE [LARGE SCALE GENOMIC DNA]</scope>
    <source>
        <strain evidence="2 3">MYSH2</strain>
    </source>
</reference>
<keyword evidence="1" id="KW-0472">Membrane</keyword>
<feature type="transmembrane region" description="Helical" evidence="1">
    <location>
        <begin position="34"/>
        <end position="53"/>
    </location>
</feature>
<evidence type="ECO:0000313" key="2">
    <source>
        <dbReference type="EMBL" id="RFZ95610.1"/>
    </source>
</evidence>
<evidence type="ECO:0000256" key="1">
    <source>
        <dbReference type="SAM" id="Phobius"/>
    </source>
</evidence>
<proteinExistence type="predicted"/>
<keyword evidence="1" id="KW-0812">Transmembrane</keyword>
<feature type="transmembrane region" description="Helical" evidence="1">
    <location>
        <begin position="202"/>
        <end position="219"/>
    </location>
</feature>
<keyword evidence="1" id="KW-1133">Transmembrane helix</keyword>
<keyword evidence="3" id="KW-1185">Reference proteome</keyword>
<accession>A0A372NZS2</accession>
<organism evidence="2 3">
    <name type="scientific">Mucilaginibacter conchicola</name>
    <dbReference type="NCBI Taxonomy" id="2303333"/>
    <lineage>
        <taxon>Bacteria</taxon>
        <taxon>Pseudomonadati</taxon>
        <taxon>Bacteroidota</taxon>
        <taxon>Sphingobacteriia</taxon>
        <taxon>Sphingobacteriales</taxon>
        <taxon>Sphingobacteriaceae</taxon>
        <taxon>Mucilaginibacter</taxon>
    </lineage>
</organism>
<feature type="transmembrane region" description="Helical" evidence="1">
    <location>
        <begin position="65"/>
        <end position="86"/>
    </location>
</feature>
<dbReference type="RefSeq" id="WP_117391160.1">
    <property type="nucleotide sequence ID" value="NZ_QWDC01000001.1"/>
</dbReference>
<feature type="transmembrane region" description="Helical" evidence="1">
    <location>
        <begin position="149"/>
        <end position="169"/>
    </location>
</feature>
<feature type="transmembrane region" description="Helical" evidence="1">
    <location>
        <begin position="248"/>
        <end position="267"/>
    </location>
</feature>
<dbReference type="EMBL" id="QWDC01000001">
    <property type="protein sequence ID" value="RFZ95610.1"/>
    <property type="molecule type" value="Genomic_DNA"/>
</dbReference>
<feature type="transmembrane region" description="Helical" evidence="1">
    <location>
        <begin position="377"/>
        <end position="400"/>
    </location>
</feature>
<dbReference type="OrthoDB" id="735382at2"/>